<gene>
    <name evidence="1" type="ORF">FLA105534_00597</name>
</gene>
<evidence type="ECO:0000313" key="2">
    <source>
        <dbReference type="Proteomes" id="UP000479938"/>
    </source>
</evidence>
<proteinExistence type="predicted"/>
<protein>
    <submittedName>
        <fullName evidence="1">Uncharacterized protein</fullName>
    </submittedName>
</protein>
<evidence type="ECO:0000313" key="1">
    <source>
        <dbReference type="EMBL" id="CAA9195322.1"/>
    </source>
</evidence>
<dbReference type="EMBL" id="CADCSU010000038">
    <property type="protein sequence ID" value="CAA9195322.1"/>
    <property type="molecule type" value="Genomic_DNA"/>
</dbReference>
<organism evidence="1 2">
    <name type="scientific">Flavobacterium bizetiae</name>
    <dbReference type="NCBI Taxonomy" id="2704140"/>
    <lineage>
        <taxon>Bacteria</taxon>
        <taxon>Pseudomonadati</taxon>
        <taxon>Bacteroidota</taxon>
        <taxon>Flavobacteriia</taxon>
        <taxon>Flavobacteriales</taxon>
        <taxon>Flavobacteriaceae</taxon>
        <taxon>Flavobacterium</taxon>
    </lineage>
</organism>
<keyword evidence="2" id="KW-1185">Reference proteome</keyword>
<reference evidence="1 2" key="1">
    <citation type="submission" date="2020-02" db="EMBL/GenBank/DDBJ databases">
        <authorList>
            <person name="Criscuolo A."/>
        </authorList>
    </citation>
    <scope>NUCLEOTIDE SEQUENCE [LARGE SCALE GENOMIC DNA]</scope>
    <source>
        <strain evidence="1">CIP105534</strain>
    </source>
</reference>
<sequence length="40" mass="4627">MVQVLDPGTLMLLLIILEQEAQEIQLMIKKVYGMQLTQPR</sequence>
<dbReference type="AlphaFoldDB" id="A0A6J4GCG0"/>
<name>A0A6J4GCG0_9FLAO</name>
<accession>A0A6J4GCG0</accession>
<dbReference type="Proteomes" id="UP000479938">
    <property type="component" value="Unassembled WGS sequence"/>
</dbReference>